<reference evidence="2 3" key="1">
    <citation type="journal article" date="2015" name="J. Microbiol.">
        <title>Sphingosinicella ginsenosidimutans sp. nov., with ginsenoside converting activity.</title>
        <authorList>
            <person name="Kim J.K."/>
            <person name="Kang M.S."/>
            <person name="Park S.C."/>
            <person name="Kim K.M."/>
            <person name="Choi K."/>
            <person name="Yoon M.H."/>
            <person name="Im W.T."/>
        </authorList>
    </citation>
    <scope>NUCLEOTIDE SEQUENCE [LARGE SCALE GENOMIC DNA]</scope>
    <source>
        <strain evidence="2 3">BS-11</strain>
    </source>
</reference>
<organism evidence="2 3">
    <name type="scientific">Allosphingosinicella ginsenosidimutans</name>
    <dbReference type="NCBI Taxonomy" id="1176539"/>
    <lineage>
        <taxon>Bacteria</taxon>
        <taxon>Pseudomonadati</taxon>
        <taxon>Pseudomonadota</taxon>
        <taxon>Alphaproteobacteria</taxon>
        <taxon>Sphingomonadales</taxon>
        <taxon>Sphingomonadaceae</taxon>
        <taxon>Allosphingosinicella</taxon>
    </lineage>
</organism>
<dbReference type="OrthoDB" id="3483205at2"/>
<dbReference type="EMBL" id="VOQQ01000001">
    <property type="protein sequence ID" value="TXC63715.1"/>
    <property type="molecule type" value="Genomic_DNA"/>
</dbReference>
<gene>
    <name evidence="2" type="ORF">FRZ32_08615</name>
</gene>
<feature type="domain" description="DUF4326" evidence="1">
    <location>
        <begin position="11"/>
        <end position="108"/>
    </location>
</feature>
<dbReference type="Pfam" id="PF14216">
    <property type="entry name" value="DUF4326"/>
    <property type="match status" value="1"/>
</dbReference>
<accession>A0A5C6TUZ6</accession>
<name>A0A5C6TUZ6_9SPHN</name>
<protein>
    <submittedName>
        <fullName evidence="2">DUF4326 domain-containing protein</fullName>
    </submittedName>
</protein>
<dbReference type="Proteomes" id="UP000321249">
    <property type="component" value="Unassembled WGS sequence"/>
</dbReference>
<comment type="caution">
    <text evidence="2">The sequence shown here is derived from an EMBL/GenBank/DDBJ whole genome shotgun (WGS) entry which is preliminary data.</text>
</comment>
<keyword evidence="3" id="KW-1185">Reference proteome</keyword>
<dbReference type="AlphaFoldDB" id="A0A5C6TUZ6"/>
<evidence type="ECO:0000259" key="1">
    <source>
        <dbReference type="Pfam" id="PF14216"/>
    </source>
</evidence>
<evidence type="ECO:0000313" key="2">
    <source>
        <dbReference type="EMBL" id="TXC63715.1"/>
    </source>
</evidence>
<dbReference type="InterPro" id="IPR025475">
    <property type="entry name" value="DUF4326"/>
</dbReference>
<evidence type="ECO:0000313" key="3">
    <source>
        <dbReference type="Proteomes" id="UP000321249"/>
    </source>
</evidence>
<sequence>MDRPIRVQLRRTKGWRMPSNTVSVARPGRLGNPFTKALAIESGYATEETWPEFAVMCFREWLRDGSWWQGPEADRRRAEIIALIPSLRGKNIACFCGLDRCCHGDVYLELANV</sequence>
<proteinExistence type="predicted"/>
<dbReference type="RefSeq" id="WP_147043121.1">
    <property type="nucleotide sequence ID" value="NZ_BAABIR010000004.1"/>
</dbReference>